<feature type="region of interest" description="Disordered" evidence="1">
    <location>
        <begin position="649"/>
        <end position="705"/>
    </location>
</feature>
<dbReference type="AlphaFoldDB" id="A0A9N7TM05"/>
<dbReference type="EMBL" id="CADEAL010000113">
    <property type="protein sequence ID" value="CAB1414579.1"/>
    <property type="molecule type" value="Genomic_DNA"/>
</dbReference>
<sequence>MSLWKGVLLCPPNPDICDGESEEEIEDGTVRLAKQQIVKDNEEKIKGHNALEIEKETEKNNFISDSEEESVSSSSSTSYRRERDIQMERKLEAAREDLKILRRDQVKMKEALNKERKERHALSKALKNEQAQKVTLRNEMECTKMRMTDVKRSEKVHQERQTKLQKKIKEMTADHKSKEEKINKLKRTISKLQENDTMQASDLKEEQSKNVKLQMDYEAAASQQLERDKKEQVRLEDALNKSRLAEQDVRETCRELEEELKREKARLSGAMEEIVMQKKATEDMRCDIQKIRLENRNIRTRYEALKAKYALRYKGEAPRPTESKTKQTQRQDEIQRAILEERVSRAASALEREKEIVNQTASALESEKERADQASIALEIERERVDRTSIALGKERARLDQTASALERERERADRTSIALGKERARLDQTASALERERDRADQTSIALGKERARLDQTSSALERERERADRTSMALEKERARSDKCHVELNKALVQHTKTQEEQHRLALDLQNTQNKLDSQTQEQTKVALHKATDALHSLQKENTDLRRKHGKIHSDYREVLESHSTHQIRYERLGYATGDLRPDVSRSKFNLAPSKHVIIQRTRLEAAYKMLASLSDMRTFAQLEEEVEREEQERTADLLLRLSPSLKEDASLDSEPGSLFQRGSGSPMEASLADHLPQTEAVPHTQAGPLSKSPSSPLRTRRL</sequence>
<dbReference type="Proteomes" id="UP001153269">
    <property type="component" value="Unassembled WGS sequence"/>
</dbReference>
<name>A0A9N7TM05_PLEPL</name>
<organism evidence="2 3">
    <name type="scientific">Pleuronectes platessa</name>
    <name type="common">European plaice</name>
    <dbReference type="NCBI Taxonomy" id="8262"/>
    <lineage>
        <taxon>Eukaryota</taxon>
        <taxon>Metazoa</taxon>
        <taxon>Chordata</taxon>
        <taxon>Craniata</taxon>
        <taxon>Vertebrata</taxon>
        <taxon>Euteleostomi</taxon>
        <taxon>Actinopterygii</taxon>
        <taxon>Neopterygii</taxon>
        <taxon>Teleostei</taxon>
        <taxon>Neoteleostei</taxon>
        <taxon>Acanthomorphata</taxon>
        <taxon>Carangaria</taxon>
        <taxon>Pleuronectiformes</taxon>
        <taxon>Pleuronectoidei</taxon>
        <taxon>Pleuronectidae</taxon>
        <taxon>Pleuronectes</taxon>
    </lineage>
</organism>
<gene>
    <name evidence="2" type="ORF">PLEPLA_LOCUS2288</name>
</gene>
<evidence type="ECO:0000313" key="2">
    <source>
        <dbReference type="EMBL" id="CAB1414579.1"/>
    </source>
</evidence>
<protein>
    <submittedName>
        <fullName evidence="2">Uncharacterized protein</fullName>
    </submittedName>
</protein>
<evidence type="ECO:0000256" key="1">
    <source>
        <dbReference type="SAM" id="MobiDB-lite"/>
    </source>
</evidence>
<feature type="region of interest" description="Disordered" evidence="1">
    <location>
        <begin position="47"/>
        <end position="85"/>
    </location>
</feature>
<feature type="compositionally biased region" description="Basic and acidic residues" evidence="1">
    <location>
        <begin position="462"/>
        <end position="483"/>
    </location>
</feature>
<feature type="region of interest" description="Disordered" evidence="1">
    <location>
        <begin position="149"/>
        <end position="180"/>
    </location>
</feature>
<comment type="caution">
    <text evidence="2">The sequence shown here is derived from an EMBL/GenBank/DDBJ whole genome shotgun (WGS) entry which is preliminary data.</text>
</comment>
<accession>A0A9N7TM05</accession>
<keyword evidence="3" id="KW-1185">Reference proteome</keyword>
<feature type="compositionally biased region" description="Polar residues" evidence="1">
    <location>
        <begin position="694"/>
        <end position="705"/>
    </location>
</feature>
<feature type="compositionally biased region" description="Basic and acidic residues" evidence="1">
    <location>
        <begin position="406"/>
        <end position="427"/>
    </location>
</feature>
<proteinExistence type="predicted"/>
<feature type="compositionally biased region" description="Basic and acidic residues" evidence="1">
    <location>
        <begin position="47"/>
        <end position="59"/>
    </location>
</feature>
<evidence type="ECO:0000313" key="3">
    <source>
        <dbReference type="Proteomes" id="UP001153269"/>
    </source>
</evidence>
<feature type="region of interest" description="Disordered" evidence="1">
    <location>
        <begin position="399"/>
        <end position="483"/>
    </location>
</feature>
<reference evidence="2" key="1">
    <citation type="submission" date="2020-03" db="EMBL/GenBank/DDBJ databases">
        <authorList>
            <person name="Weist P."/>
        </authorList>
    </citation>
    <scope>NUCLEOTIDE SEQUENCE</scope>
</reference>